<dbReference type="PROSITE" id="PS00194">
    <property type="entry name" value="THIOREDOXIN_1"/>
    <property type="match status" value="1"/>
</dbReference>
<name>A0ABS9KTN7_9BACT</name>
<keyword evidence="3" id="KW-1015">Disulfide bond</keyword>
<dbReference type="InterPro" id="IPR013766">
    <property type="entry name" value="Thioredoxin_domain"/>
</dbReference>
<dbReference type="InterPro" id="IPR050553">
    <property type="entry name" value="Thioredoxin_ResA/DsbE_sf"/>
</dbReference>
<feature type="domain" description="Thioredoxin" evidence="5">
    <location>
        <begin position="217"/>
        <end position="359"/>
    </location>
</feature>
<dbReference type="CDD" id="cd02966">
    <property type="entry name" value="TlpA_like_family"/>
    <property type="match status" value="1"/>
</dbReference>
<dbReference type="InterPro" id="IPR017937">
    <property type="entry name" value="Thioredoxin_CS"/>
</dbReference>
<dbReference type="InterPro" id="IPR036249">
    <property type="entry name" value="Thioredoxin-like_sf"/>
</dbReference>
<sequence length="359" mass="39723">MKSGLLLLCLFPLVIAAQEKLTIKGKLKGLKDSTVIYITDVNNPTDTIAIDTAQNGRFYLKGQLNEPMLVNIALGADKPLMTFLTGSNMRITGKAGATDQIRVTGSSSYKTFAEFQKVFDPLFKRLMGINQQLQMGMRSDSLITVAEKKRDSIQDAIDRFVVKHSSSPVSAFLLAATYQLSEDVLLAEKRFNTLKPVATSNMYGKFLKETIDEAKVTAIGSVAAEFTQADTSGNPVSLSSFRGKYVLLDFWASWCGPCRQENPNVVATYHKFVSKNFTVLGISLDRPGQKDKWIQAIHADNLTWTHVSDLQFWNNVVAQQYRVQSIPQNFLIGPDGKIIAKNLRGPALEAKLCEILGCQ</sequence>
<keyword evidence="7" id="KW-1185">Reference proteome</keyword>
<dbReference type="Pfam" id="PF14289">
    <property type="entry name" value="DUF4369"/>
    <property type="match status" value="1"/>
</dbReference>
<evidence type="ECO:0000259" key="5">
    <source>
        <dbReference type="PROSITE" id="PS51352"/>
    </source>
</evidence>
<dbReference type="InterPro" id="IPR025380">
    <property type="entry name" value="DUF4369"/>
</dbReference>
<dbReference type="InterPro" id="IPR000866">
    <property type="entry name" value="AhpC/TSA"/>
</dbReference>
<gene>
    <name evidence="6" type="ORF">LZZ85_15325</name>
</gene>
<keyword evidence="4" id="KW-0676">Redox-active center</keyword>
<dbReference type="PANTHER" id="PTHR42852">
    <property type="entry name" value="THIOL:DISULFIDE INTERCHANGE PROTEIN DSBE"/>
    <property type="match status" value="1"/>
</dbReference>
<dbReference type="PANTHER" id="PTHR42852:SF6">
    <property type="entry name" value="THIOL:DISULFIDE INTERCHANGE PROTEIN DSBE"/>
    <property type="match status" value="1"/>
</dbReference>
<dbReference type="Gene3D" id="3.40.30.10">
    <property type="entry name" value="Glutaredoxin"/>
    <property type="match status" value="1"/>
</dbReference>
<comment type="subcellular location">
    <subcellularLocation>
        <location evidence="1">Cell envelope</location>
    </subcellularLocation>
</comment>
<evidence type="ECO:0000313" key="7">
    <source>
        <dbReference type="Proteomes" id="UP001165367"/>
    </source>
</evidence>
<comment type="caution">
    <text evidence="6">The sequence shown here is derived from an EMBL/GenBank/DDBJ whole genome shotgun (WGS) entry which is preliminary data.</text>
</comment>
<proteinExistence type="predicted"/>
<evidence type="ECO:0000256" key="2">
    <source>
        <dbReference type="ARBA" id="ARBA00022748"/>
    </source>
</evidence>
<protein>
    <submittedName>
        <fullName evidence="6">AhpC/TSA family protein</fullName>
    </submittedName>
</protein>
<dbReference type="PROSITE" id="PS51352">
    <property type="entry name" value="THIOREDOXIN_2"/>
    <property type="match status" value="1"/>
</dbReference>
<evidence type="ECO:0000256" key="4">
    <source>
        <dbReference type="ARBA" id="ARBA00023284"/>
    </source>
</evidence>
<dbReference type="Pfam" id="PF00578">
    <property type="entry name" value="AhpC-TSA"/>
    <property type="match status" value="1"/>
</dbReference>
<evidence type="ECO:0000313" key="6">
    <source>
        <dbReference type="EMBL" id="MCG2615671.1"/>
    </source>
</evidence>
<dbReference type="SUPFAM" id="SSF52833">
    <property type="entry name" value="Thioredoxin-like"/>
    <property type="match status" value="1"/>
</dbReference>
<evidence type="ECO:0000256" key="1">
    <source>
        <dbReference type="ARBA" id="ARBA00004196"/>
    </source>
</evidence>
<evidence type="ECO:0000256" key="3">
    <source>
        <dbReference type="ARBA" id="ARBA00023157"/>
    </source>
</evidence>
<accession>A0ABS9KTN7</accession>
<keyword evidence="2" id="KW-0201">Cytochrome c-type biogenesis</keyword>
<dbReference type="Proteomes" id="UP001165367">
    <property type="component" value="Unassembled WGS sequence"/>
</dbReference>
<dbReference type="RefSeq" id="WP_237873695.1">
    <property type="nucleotide sequence ID" value="NZ_JAKLTR010000009.1"/>
</dbReference>
<reference evidence="6" key="1">
    <citation type="submission" date="2022-01" db="EMBL/GenBank/DDBJ databases">
        <authorList>
            <person name="Jo J.-H."/>
            <person name="Im W.-T."/>
        </authorList>
    </citation>
    <scope>NUCLEOTIDE SEQUENCE</scope>
    <source>
        <strain evidence="6">NA20</strain>
    </source>
</reference>
<organism evidence="6 7">
    <name type="scientific">Terrimonas ginsenosidimutans</name>
    <dbReference type="NCBI Taxonomy" id="2908004"/>
    <lineage>
        <taxon>Bacteria</taxon>
        <taxon>Pseudomonadati</taxon>
        <taxon>Bacteroidota</taxon>
        <taxon>Chitinophagia</taxon>
        <taxon>Chitinophagales</taxon>
        <taxon>Chitinophagaceae</taxon>
        <taxon>Terrimonas</taxon>
    </lineage>
</organism>
<dbReference type="EMBL" id="JAKLTR010000009">
    <property type="protein sequence ID" value="MCG2615671.1"/>
    <property type="molecule type" value="Genomic_DNA"/>
</dbReference>